<gene>
    <name evidence="5" type="ORF">UFOPK3574_00936</name>
</gene>
<reference evidence="5" key="1">
    <citation type="submission" date="2020-05" db="EMBL/GenBank/DDBJ databases">
        <authorList>
            <person name="Chiriac C."/>
            <person name="Salcher M."/>
            <person name="Ghai R."/>
            <person name="Kavagutti S V."/>
        </authorList>
    </citation>
    <scope>NUCLEOTIDE SEQUENCE</scope>
</reference>
<dbReference type="GO" id="GO:0003700">
    <property type="term" value="F:DNA-binding transcription factor activity"/>
    <property type="evidence" value="ECO:0007669"/>
    <property type="project" value="TreeGrafter"/>
</dbReference>
<name>A0A6J5ZJV9_9ZZZZ</name>
<dbReference type="InterPro" id="IPR009057">
    <property type="entry name" value="Homeodomain-like_sf"/>
</dbReference>
<keyword evidence="3" id="KW-0804">Transcription</keyword>
<sequence length="215" mass="23735">MPGKAKKAVAPDKGRKAAYVMRNREALLRSTQEVLAVKGQAVTIEDIADHAQVAVSTIYKHFPDKGALISATMLWGFAEWMKKVQSLGDHLTDPLEKLVFPMRLFVRVKSTHPDHARNVVNFLEITTQFLPVLESDLSEHIQALAEAKLLTCNDPDVAARNIQAVLLATAVSQVTNQKAKVEDADASIRVALRMVGISEVKARKLTESKIPDFKN</sequence>
<evidence type="ECO:0000256" key="1">
    <source>
        <dbReference type="ARBA" id="ARBA00023015"/>
    </source>
</evidence>
<feature type="domain" description="HTH tetR-type" evidence="4">
    <location>
        <begin position="21"/>
        <end position="80"/>
    </location>
</feature>
<accession>A0A6J5ZJV9</accession>
<dbReference type="AlphaFoldDB" id="A0A6J5ZJV9"/>
<dbReference type="Gene3D" id="1.10.357.10">
    <property type="entry name" value="Tetracycline Repressor, domain 2"/>
    <property type="match status" value="1"/>
</dbReference>
<dbReference type="GO" id="GO:0000976">
    <property type="term" value="F:transcription cis-regulatory region binding"/>
    <property type="evidence" value="ECO:0007669"/>
    <property type="project" value="TreeGrafter"/>
</dbReference>
<organism evidence="5">
    <name type="scientific">freshwater metagenome</name>
    <dbReference type="NCBI Taxonomy" id="449393"/>
    <lineage>
        <taxon>unclassified sequences</taxon>
        <taxon>metagenomes</taxon>
        <taxon>ecological metagenomes</taxon>
    </lineage>
</organism>
<evidence type="ECO:0000259" key="4">
    <source>
        <dbReference type="PROSITE" id="PS50977"/>
    </source>
</evidence>
<dbReference type="Pfam" id="PF00440">
    <property type="entry name" value="TetR_N"/>
    <property type="match status" value="1"/>
</dbReference>
<dbReference type="PANTHER" id="PTHR30055:SF234">
    <property type="entry name" value="HTH-TYPE TRANSCRIPTIONAL REGULATOR BETI"/>
    <property type="match status" value="1"/>
</dbReference>
<keyword evidence="1" id="KW-0805">Transcription regulation</keyword>
<proteinExistence type="predicted"/>
<dbReference type="PANTHER" id="PTHR30055">
    <property type="entry name" value="HTH-TYPE TRANSCRIPTIONAL REGULATOR RUTR"/>
    <property type="match status" value="1"/>
</dbReference>
<dbReference type="SUPFAM" id="SSF46689">
    <property type="entry name" value="Homeodomain-like"/>
    <property type="match status" value="1"/>
</dbReference>
<evidence type="ECO:0000256" key="2">
    <source>
        <dbReference type="ARBA" id="ARBA00023125"/>
    </source>
</evidence>
<protein>
    <submittedName>
        <fullName evidence="5">Unannotated protein</fullName>
    </submittedName>
</protein>
<evidence type="ECO:0000313" key="5">
    <source>
        <dbReference type="EMBL" id="CAB4341207.1"/>
    </source>
</evidence>
<keyword evidence="2" id="KW-0238">DNA-binding</keyword>
<dbReference type="EMBL" id="CAESAF010000125">
    <property type="protein sequence ID" value="CAB4341207.1"/>
    <property type="molecule type" value="Genomic_DNA"/>
</dbReference>
<dbReference type="PROSITE" id="PS50977">
    <property type="entry name" value="HTH_TETR_2"/>
    <property type="match status" value="1"/>
</dbReference>
<evidence type="ECO:0000256" key="3">
    <source>
        <dbReference type="ARBA" id="ARBA00023163"/>
    </source>
</evidence>
<dbReference type="InterPro" id="IPR050109">
    <property type="entry name" value="HTH-type_TetR-like_transc_reg"/>
</dbReference>
<dbReference type="InterPro" id="IPR001647">
    <property type="entry name" value="HTH_TetR"/>
</dbReference>